<reference evidence="1 2" key="1">
    <citation type="submission" date="2019-08" db="EMBL/GenBank/DDBJ databases">
        <authorList>
            <person name="Liang Q."/>
        </authorList>
    </citation>
    <scope>NUCLEOTIDE SEQUENCE [LARGE SCALE GENOMIC DNA]</scope>
    <source>
        <strain evidence="1 2">V1718</strain>
    </source>
</reference>
<protein>
    <submittedName>
        <fullName evidence="1">DUF4336 domain-containing protein</fullName>
    </submittedName>
</protein>
<accession>A0A5B8XPV1</accession>
<proteinExistence type="predicted"/>
<sequence length="220" mass="24775">MRQVHDNLWIFDQPLRFFGVEIGTRMSVVRFGDDLLLHSPIAPTPELRREMDALGQVKWVVGPNKFHHLYLKPWMDLGAHAWASPGLAQKRKDLQFEGLLDAHLPWPDELEVKVLESLPFVNEAVFFHQPSKTLIVTDLLFNIPKTAPLLTRLALGLGGAYPGPSASNLERLAMKRDVARNEIRTLLDHAPETIVLAHGQIIADDATAKLHKAYGWLGDF</sequence>
<dbReference type="KEGG" id="bbae:FRD01_00610"/>
<dbReference type="PANTHER" id="PTHR33835">
    <property type="entry name" value="YALI0C07656P"/>
    <property type="match status" value="1"/>
</dbReference>
<evidence type="ECO:0000313" key="1">
    <source>
        <dbReference type="EMBL" id="QED25786.1"/>
    </source>
</evidence>
<dbReference type="RefSeq" id="WP_146956665.1">
    <property type="nucleotide sequence ID" value="NZ_CP042467.1"/>
</dbReference>
<dbReference type="OrthoDB" id="450111at2"/>
<dbReference type="SUPFAM" id="SSF56281">
    <property type="entry name" value="Metallo-hydrolase/oxidoreductase"/>
    <property type="match status" value="1"/>
</dbReference>
<gene>
    <name evidence="1" type="ORF">FRD01_00610</name>
</gene>
<dbReference type="PANTHER" id="PTHR33835:SF1">
    <property type="entry name" value="METALLO-BETA-LACTAMASE DOMAIN-CONTAINING PROTEIN"/>
    <property type="match status" value="1"/>
</dbReference>
<dbReference type="InterPro" id="IPR036866">
    <property type="entry name" value="RibonucZ/Hydroxyglut_hydro"/>
</dbReference>
<keyword evidence="2" id="KW-1185">Reference proteome</keyword>
<dbReference type="InterPro" id="IPR025638">
    <property type="entry name" value="DUF4336"/>
</dbReference>
<dbReference type="EMBL" id="CP042467">
    <property type="protein sequence ID" value="QED25786.1"/>
    <property type="molecule type" value="Genomic_DNA"/>
</dbReference>
<organism evidence="1 2">
    <name type="scientific">Microvenator marinus</name>
    <dbReference type="NCBI Taxonomy" id="2600177"/>
    <lineage>
        <taxon>Bacteria</taxon>
        <taxon>Deltaproteobacteria</taxon>
        <taxon>Bradymonadales</taxon>
        <taxon>Microvenatoraceae</taxon>
        <taxon>Microvenator</taxon>
    </lineage>
</organism>
<dbReference type="Pfam" id="PF14234">
    <property type="entry name" value="DUF4336"/>
    <property type="match status" value="1"/>
</dbReference>
<dbReference type="AlphaFoldDB" id="A0A5B8XPV1"/>
<evidence type="ECO:0000313" key="2">
    <source>
        <dbReference type="Proteomes" id="UP000321595"/>
    </source>
</evidence>
<dbReference type="Proteomes" id="UP000321595">
    <property type="component" value="Chromosome"/>
</dbReference>
<name>A0A5B8XPV1_9DELT</name>